<sequence length="74" mass="8312">MGDEGGDIRDRGAAVSSARSRLFLVLESLVPLRESEDADVPEKRTRPPFDGRLTLYPFHGKVQKSLYFGSMVTW</sequence>
<evidence type="ECO:0000313" key="1">
    <source>
        <dbReference type="EMBL" id="MBB6735369.1"/>
    </source>
</evidence>
<dbReference type="RefSeq" id="WP_185133024.1">
    <property type="nucleotide sequence ID" value="NZ_JACJVO010000047.1"/>
</dbReference>
<accession>A0A7X0VYH4</accession>
<name>A0A7X0VYH4_9BACL</name>
<keyword evidence="2" id="KW-1185">Reference proteome</keyword>
<dbReference type="AlphaFoldDB" id="A0A7X0VYH4"/>
<dbReference type="Proteomes" id="UP000564644">
    <property type="component" value="Unassembled WGS sequence"/>
</dbReference>
<organism evidence="1 2">
    <name type="scientific">Cohnella zeiphila</name>
    <dbReference type="NCBI Taxonomy" id="2761120"/>
    <lineage>
        <taxon>Bacteria</taxon>
        <taxon>Bacillati</taxon>
        <taxon>Bacillota</taxon>
        <taxon>Bacilli</taxon>
        <taxon>Bacillales</taxon>
        <taxon>Paenibacillaceae</taxon>
        <taxon>Cohnella</taxon>
    </lineage>
</organism>
<comment type="caution">
    <text evidence="1">The sequence shown here is derived from an EMBL/GenBank/DDBJ whole genome shotgun (WGS) entry which is preliminary data.</text>
</comment>
<evidence type="ECO:0000313" key="2">
    <source>
        <dbReference type="Proteomes" id="UP000564644"/>
    </source>
</evidence>
<protein>
    <submittedName>
        <fullName evidence="1">Uncharacterized protein</fullName>
    </submittedName>
</protein>
<reference evidence="1 2" key="1">
    <citation type="submission" date="2020-08" db="EMBL/GenBank/DDBJ databases">
        <title>Cohnella phylogeny.</title>
        <authorList>
            <person name="Dunlap C."/>
        </authorList>
    </citation>
    <scope>NUCLEOTIDE SEQUENCE [LARGE SCALE GENOMIC DNA]</scope>
    <source>
        <strain evidence="1 2">CBP 2801</strain>
    </source>
</reference>
<proteinExistence type="predicted"/>
<gene>
    <name evidence="1" type="ORF">H7C18_31090</name>
</gene>
<dbReference type="EMBL" id="JACJVO010000047">
    <property type="protein sequence ID" value="MBB6735369.1"/>
    <property type="molecule type" value="Genomic_DNA"/>
</dbReference>